<dbReference type="RefSeq" id="WP_183635581.1">
    <property type="nucleotide sequence ID" value="NZ_BAABLE010000005.1"/>
</dbReference>
<name>A0A840BQ40_9RHOO</name>
<proteinExistence type="predicted"/>
<protein>
    <submittedName>
        <fullName evidence="1">Uncharacterized protein</fullName>
    </submittedName>
</protein>
<organism evidence="1 2">
    <name type="scientific">Niveibacterium umoris</name>
    <dbReference type="NCBI Taxonomy" id="1193620"/>
    <lineage>
        <taxon>Bacteria</taxon>
        <taxon>Pseudomonadati</taxon>
        <taxon>Pseudomonadota</taxon>
        <taxon>Betaproteobacteria</taxon>
        <taxon>Rhodocyclales</taxon>
        <taxon>Rhodocyclaceae</taxon>
        <taxon>Niveibacterium</taxon>
    </lineage>
</organism>
<evidence type="ECO:0000313" key="2">
    <source>
        <dbReference type="Proteomes" id="UP000561045"/>
    </source>
</evidence>
<dbReference type="Proteomes" id="UP000561045">
    <property type="component" value="Unassembled WGS sequence"/>
</dbReference>
<sequence>MAHVARDDILGDCARRCFDANVEAARRITADVVAQLEGALDEPDRMFSSLRQEYGRLSLYGPTPDGDRTVLEPSDYERCAERLESAAAWLSDLPDATQRWLRNWASEALEQVERLRHEGREAYCQPLPASALRLRRNIDVTLFVDDAPEVCMRLQERLRERAGRGAQFVFVRVRPYAEVSRKERKALLSRDTLSEILGAWVA</sequence>
<accession>A0A840BQ40</accession>
<reference evidence="1 2" key="1">
    <citation type="submission" date="2020-08" db="EMBL/GenBank/DDBJ databases">
        <title>Genomic Encyclopedia of Type Strains, Phase IV (KMG-IV): sequencing the most valuable type-strain genomes for metagenomic binning, comparative biology and taxonomic classification.</title>
        <authorList>
            <person name="Goeker M."/>
        </authorList>
    </citation>
    <scope>NUCLEOTIDE SEQUENCE [LARGE SCALE GENOMIC DNA]</scope>
    <source>
        <strain evidence="1 2">DSM 106739</strain>
    </source>
</reference>
<evidence type="ECO:0000313" key="1">
    <source>
        <dbReference type="EMBL" id="MBB4013648.1"/>
    </source>
</evidence>
<comment type="caution">
    <text evidence="1">The sequence shown here is derived from an EMBL/GenBank/DDBJ whole genome shotgun (WGS) entry which is preliminary data.</text>
</comment>
<gene>
    <name evidence="1" type="ORF">GGR36_002994</name>
</gene>
<dbReference type="AlphaFoldDB" id="A0A840BQ40"/>
<keyword evidence="2" id="KW-1185">Reference proteome</keyword>
<dbReference type="EMBL" id="JACIET010000002">
    <property type="protein sequence ID" value="MBB4013648.1"/>
    <property type="molecule type" value="Genomic_DNA"/>
</dbReference>